<dbReference type="InterPro" id="IPR036812">
    <property type="entry name" value="NAD(P)_OxRdtase_dom_sf"/>
</dbReference>
<dbReference type="InterPro" id="IPR023210">
    <property type="entry name" value="NADP_OxRdtase_dom"/>
</dbReference>
<gene>
    <name evidence="2" type="ORF">BE18_43220</name>
</gene>
<accession>A0A150RML6</accession>
<protein>
    <recommendedName>
        <fullName evidence="1">NADP-dependent oxidoreductase domain-containing protein</fullName>
    </recommendedName>
</protein>
<evidence type="ECO:0000313" key="3">
    <source>
        <dbReference type="Proteomes" id="UP000075515"/>
    </source>
</evidence>
<proteinExistence type="predicted"/>
<feature type="domain" description="NADP-dependent oxidoreductase" evidence="1">
    <location>
        <begin position="15"/>
        <end position="63"/>
    </location>
</feature>
<dbReference type="EMBL" id="JEMC01003403">
    <property type="protein sequence ID" value="KYF81529.1"/>
    <property type="molecule type" value="Genomic_DNA"/>
</dbReference>
<evidence type="ECO:0000313" key="2">
    <source>
        <dbReference type="EMBL" id="KYF81529.1"/>
    </source>
</evidence>
<dbReference type="Pfam" id="PF00248">
    <property type="entry name" value="Aldo_ket_red"/>
    <property type="match status" value="1"/>
</dbReference>
<dbReference type="SUPFAM" id="SSF51430">
    <property type="entry name" value="NAD(P)-linked oxidoreductase"/>
    <property type="match status" value="1"/>
</dbReference>
<reference evidence="2 3" key="1">
    <citation type="submission" date="2014-02" db="EMBL/GenBank/DDBJ databases">
        <title>The small core and large imbalanced accessory genome model reveals a collaborative survival strategy of Sorangium cellulosum strains in nature.</title>
        <authorList>
            <person name="Han K."/>
            <person name="Peng R."/>
            <person name="Blom J."/>
            <person name="Li Y.-Z."/>
        </authorList>
    </citation>
    <scope>NUCLEOTIDE SEQUENCE [LARGE SCALE GENOMIC DNA]</scope>
    <source>
        <strain evidence="2 3">So0149</strain>
    </source>
</reference>
<name>A0A150RML6_SORCE</name>
<evidence type="ECO:0000259" key="1">
    <source>
        <dbReference type="Pfam" id="PF00248"/>
    </source>
</evidence>
<dbReference type="Gene3D" id="3.20.20.100">
    <property type="entry name" value="NADP-dependent oxidoreductase domain"/>
    <property type="match status" value="1"/>
</dbReference>
<sequence>MSEVRLGKGGPSVFPIALGGMGMGAGSWYGAADEAESIATIHEALERGANVLDTGDFYGMGKNGSSSDSGFALFVACYR</sequence>
<organism evidence="2 3">
    <name type="scientific">Sorangium cellulosum</name>
    <name type="common">Polyangium cellulosum</name>
    <dbReference type="NCBI Taxonomy" id="56"/>
    <lineage>
        <taxon>Bacteria</taxon>
        <taxon>Pseudomonadati</taxon>
        <taxon>Myxococcota</taxon>
        <taxon>Polyangia</taxon>
        <taxon>Polyangiales</taxon>
        <taxon>Polyangiaceae</taxon>
        <taxon>Sorangium</taxon>
    </lineage>
</organism>
<comment type="caution">
    <text evidence="2">The sequence shown here is derived from an EMBL/GenBank/DDBJ whole genome shotgun (WGS) entry which is preliminary data.</text>
</comment>
<dbReference type="AlphaFoldDB" id="A0A150RML6"/>
<dbReference type="Proteomes" id="UP000075515">
    <property type="component" value="Unassembled WGS sequence"/>
</dbReference>